<dbReference type="GO" id="GO:0045494">
    <property type="term" value="P:photoreceptor cell maintenance"/>
    <property type="evidence" value="ECO:0007669"/>
    <property type="project" value="TreeGrafter"/>
</dbReference>
<sequence>MLSDNGWNPIELRDNRYNMIIHMVSAANGAEDFYTTIDHSCRSENLAEARYRDQKAAESWIGHPYFDVIDNSTEFDDKLRRMISSVCQKLGVDTGDRLSKNSRKVKFLIGQLPSDNEFPSFQDFKVIHDYLTSLNPKLQARLRKRGQNSHWSYTNTIRRLEFNNQIIEVKTQITSREYQNMLAQRDANHHKIYKTRRCFLWNNQYFQLDIYREPCPDRCKGLVLLETYTTLQGGELMERLPNFLEIKKEVTNDPAYSMYNLSLKEEASRLKGSGDLKMVGRDLPIPPEFV</sequence>
<protein>
    <submittedName>
        <fullName evidence="1">Uncharacterized protein</fullName>
    </submittedName>
</protein>
<dbReference type="InterPro" id="IPR033469">
    <property type="entry name" value="CYTH-like_dom_sf"/>
</dbReference>
<dbReference type="SUPFAM" id="SSF55154">
    <property type="entry name" value="CYTH-like phosphatases"/>
    <property type="match status" value="1"/>
</dbReference>
<accession>T1ILT8</accession>
<dbReference type="GO" id="GO:0035091">
    <property type="term" value="F:phosphatidylinositol binding"/>
    <property type="evidence" value="ECO:0007669"/>
    <property type="project" value="TreeGrafter"/>
</dbReference>
<dbReference type="HOGENOM" id="CLU_037796_1_0_1"/>
<organism evidence="1 2">
    <name type="scientific">Strigamia maritima</name>
    <name type="common">European centipede</name>
    <name type="synonym">Geophilus maritimus</name>
    <dbReference type="NCBI Taxonomy" id="126957"/>
    <lineage>
        <taxon>Eukaryota</taxon>
        <taxon>Metazoa</taxon>
        <taxon>Ecdysozoa</taxon>
        <taxon>Arthropoda</taxon>
        <taxon>Myriapoda</taxon>
        <taxon>Chilopoda</taxon>
        <taxon>Pleurostigmophora</taxon>
        <taxon>Geophilomorpha</taxon>
        <taxon>Linotaeniidae</taxon>
        <taxon>Strigamia</taxon>
    </lineage>
</organism>
<dbReference type="EMBL" id="JH430884">
    <property type="status" value="NOT_ANNOTATED_CDS"/>
    <property type="molecule type" value="Genomic_DNA"/>
</dbReference>
<dbReference type="eggNOG" id="ENOG502QVQD">
    <property type="taxonomic scope" value="Eukaryota"/>
</dbReference>
<evidence type="ECO:0000313" key="1">
    <source>
        <dbReference type="EnsemblMetazoa" id="SMAR001926-PA"/>
    </source>
</evidence>
<dbReference type="GO" id="GO:0070300">
    <property type="term" value="F:phosphatidic acid binding"/>
    <property type="evidence" value="ECO:0007669"/>
    <property type="project" value="TreeGrafter"/>
</dbReference>
<reference evidence="2" key="1">
    <citation type="submission" date="2011-05" db="EMBL/GenBank/DDBJ databases">
        <authorList>
            <person name="Richards S.R."/>
            <person name="Qu J."/>
            <person name="Jiang H."/>
            <person name="Jhangiani S.N."/>
            <person name="Agravi P."/>
            <person name="Goodspeed R."/>
            <person name="Gross S."/>
            <person name="Mandapat C."/>
            <person name="Jackson L."/>
            <person name="Mathew T."/>
            <person name="Pu L."/>
            <person name="Thornton R."/>
            <person name="Saada N."/>
            <person name="Wilczek-Boney K.B."/>
            <person name="Lee S."/>
            <person name="Kovar C."/>
            <person name="Wu Y."/>
            <person name="Scherer S.E."/>
            <person name="Worley K.C."/>
            <person name="Muzny D.M."/>
            <person name="Gibbs R."/>
        </authorList>
    </citation>
    <scope>NUCLEOTIDE SEQUENCE</scope>
    <source>
        <strain evidence="2">Brora</strain>
    </source>
</reference>
<dbReference type="EnsemblMetazoa" id="SMAR001926-RA">
    <property type="protein sequence ID" value="SMAR001926-PA"/>
    <property type="gene ID" value="SMAR001926"/>
</dbReference>
<dbReference type="Proteomes" id="UP000014500">
    <property type="component" value="Unassembled WGS sequence"/>
</dbReference>
<dbReference type="PhylomeDB" id="T1ILT8"/>
<reference evidence="1" key="2">
    <citation type="submission" date="2015-02" db="UniProtKB">
        <authorList>
            <consortium name="EnsemblMetazoa"/>
        </authorList>
    </citation>
    <scope>IDENTIFICATION</scope>
</reference>
<dbReference type="AlphaFoldDB" id="T1ILT8"/>
<dbReference type="OMA" id="DPCHPRC"/>
<evidence type="ECO:0000313" key="2">
    <source>
        <dbReference type="Proteomes" id="UP000014500"/>
    </source>
</evidence>
<dbReference type="FunFam" id="2.40.320.10:FF:000003">
    <property type="entry name" value="Uncharacterized protein, isoform C"/>
    <property type="match status" value="1"/>
</dbReference>
<keyword evidence="2" id="KW-1185">Reference proteome</keyword>
<dbReference type="PANTHER" id="PTHR34932:SF1">
    <property type="entry name" value="TRPL TRANSLOCATION DEFECT PROTEIN 14"/>
    <property type="match status" value="1"/>
</dbReference>
<dbReference type="GO" id="GO:0005525">
    <property type="term" value="F:GTP binding"/>
    <property type="evidence" value="ECO:0007669"/>
    <property type="project" value="TreeGrafter"/>
</dbReference>
<dbReference type="PANTHER" id="PTHR34932">
    <property type="entry name" value="TRPL TRANSLOCATION DEFECT PROTEIN 14"/>
    <property type="match status" value="1"/>
</dbReference>
<name>T1ILT8_STRMM</name>
<dbReference type="Gene3D" id="2.40.320.10">
    <property type="entry name" value="Hypothetical Protein Pfu-838710-001"/>
    <property type="match status" value="1"/>
</dbReference>
<proteinExistence type="predicted"/>
<dbReference type="InterPro" id="IPR053227">
    <property type="entry name" value="TRPL-trafficking_regulator"/>
</dbReference>